<organism evidence="2 3">
    <name type="scientific">Pseudoxanthomonas winnipegensis</name>
    <dbReference type="NCBI Taxonomy" id="2480810"/>
    <lineage>
        <taxon>Bacteria</taxon>
        <taxon>Pseudomonadati</taxon>
        <taxon>Pseudomonadota</taxon>
        <taxon>Gammaproteobacteria</taxon>
        <taxon>Lysobacterales</taxon>
        <taxon>Lysobacteraceae</taxon>
        <taxon>Pseudoxanthomonas</taxon>
    </lineage>
</organism>
<dbReference type="RefSeq" id="WP_130522265.1">
    <property type="nucleotide sequence ID" value="NZ_SHLZ01000001.1"/>
</dbReference>
<feature type="domain" description="Bacteriophage T5 Orf172 DNA-binding" evidence="1">
    <location>
        <begin position="13"/>
        <end position="90"/>
    </location>
</feature>
<dbReference type="EMBL" id="SHMF01000001">
    <property type="protein sequence ID" value="TAA37232.1"/>
    <property type="molecule type" value="Genomic_DNA"/>
</dbReference>
<dbReference type="AlphaFoldDB" id="A0A4Q8LXQ8"/>
<protein>
    <submittedName>
        <fullName evidence="2">GIY-YIG nuclease family protein</fullName>
    </submittedName>
</protein>
<gene>
    <name evidence="2" type="ORF">EA656_00700</name>
</gene>
<name>A0A4Q8LXQ8_9GAMM</name>
<evidence type="ECO:0000259" key="1">
    <source>
        <dbReference type="SMART" id="SM00974"/>
    </source>
</evidence>
<dbReference type="SMART" id="SM00974">
    <property type="entry name" value="T5orf172"/>
    <property type="match status" value="1"/>
</dbReference>
<accession>A0A4Q8LXQ8</accession>
<evidence type="ECO:0000313" key="2">
    <source>
        <dbReference type="EMBL" id="TAA37232.1"/>
    </source>
</evidence>
<dbReference type="Proteomes" id="UP000292087">
    <property type="component" value="Unassembled WGS sequence"/>
</dbReference>
<dbReference type="Pfam" id="PF13455">
    <property type="entry name" value="MUG113"/>
    <property type="match status" value="1"/>
</dbReference>
<evidence type="ECO:0000313" key="3">
    <source>
        <dbReference type="Proteomes" id="UP000292087"/>
    </source>
</evidence>
<sequence>MKWVVYMMTADAGGGFSFCKIGITTDMAKRVKAVQTGCPMPITDIAYLDVPQGRPRPIEKMFHDELREYHTHGEWFRFNLSDPEHKAAVAAATRKVISYYGASETRWKHMDMAAVALMCRALRLDEVG</sequence>
<dbReference type="InterPro" id="IPR018306">
    <property type="entry name" value="Phage_T5_Orf172_DNA-bd"/>
</dbReference>
<reference evidence="2 3" key="1">
    <citation type="submission" date="2019-02" db="EMBL/GenBank/DDBJ databases">
        <title>WGS of Pseudoxanthomonas species novum from clinical isolates.</title>
        <authorList>
            <person name="Bernier A.-M."/>
            <person name="Bernard K."/>
            <person name="Vachon A."/>
        </authorList>
    </citation>
    <scope>NUCLEOTIDE SEQUENCE [LARGE SCALE GENOMIC DNA]</scope>
    <source>
        <strain evidence="2 3">NML140781</strain>
    </source>
</reference>
<proteinExistence type="predicted"/>
<comment type="caution">
    <text evidence="2">The sequence shown here is derived from an EMBL/GenBank/DDBJ whole genome shotgun (WGS) entry which is preliminary data.</text>
</comment>